<evidence type="ECO:0000256" key="1">
    <source>
        <dbReference type="ARBA" id="ARBA00022860"/>
    </source>
</evidence>
<keyword evidence="6" id="KW-1185">Reference proteome</keyword>
<feature type="compositionally biased region" description="Low complexity" evidence="3">
    <location>
        <begin position="28"/>
        <end position="50"/>
    </location>
</feature>
<organism evidence="5 6">
    <name type="scientific">Citrus clementina</name>
    <name type="common">Clementine</name>
    <name type="synonym">Citrus deliciosa x Citrus sinensis</name>
    <dbReference type="NCBI Taxonomy" id="85681"/>
    <lineage>
        <taxon>Eukaryota</taxon>
        <taxon>Viridiplantae</taxon>
        <taxon>Streptophyta</taxon>
        <taxon>Embryophyta</taxon>
        <taxon>Tracheophyta</taxon>
        <taxon>Spermatophyta</taxon>
        <taxon>Magnoliopsida</taxon>
        <taxon>eudicotyledons</taxon>
        <taxon>Gunneridae</taxon>
        <taxon>Pentapetalae</taxon>
        <taxon>rosids</taxon>
        <taxon>malvids</taxon>
        <taxon>Sapindales</taxon>
        <taxon>Rutaceae</taxon>
        <taxon>Aurantioideae</taxon>
        <taxon>Citrus</taxon>
    </lineage>
</organism>
<protein>
    <recommendedName>
        <fullName evidence="4">DUF4005 domain-containing protein</fullName>
    </recommendedName>
</protein>
<evidence type="ECO:0000256" key="2">
    <source>
        <dbReference type="ARBA" id="ARBA00024341"/>
    </source>
</evidence>
<name>V4S8C0_CITCL</name>
<proteinExistence type="inferred from homology"/>
<feature type="compositionally biased region" description="Polar residues" evidence="3">
    <location>
        <begin position="267"/>
        <end position="277"/>
    </location>
</feature>
<feature type="region of interest" description="Disordered" evidence="3">
    <location>
        <begin position="1"/>
        <end position="55"/>
    </location>
</feature>
<dbReference type="PANTHER" id="PTHR32295">
    <property type="entry name" value="IQ-DOMAIN 5-RELATED"/>
    <property type="match status" value="1"/>
</dbReference>
<keyword evidence="1" id="KW-0112">Calmodulin-binding</keyword>
<dbReference type="EMBL" id="KI537036">
    <property type="protein sequence ID" value="ESR35110.1"/>
    <property type="molecule type" value="Genomic_DNA"/>
</dbReference>
<dbReference type="PANTHER" id="PTHR32295:SF174">
    <property type="entry name" value="PROTEIN IQ-DOMAIN 24"/>
    <property type="match status" value="1"/>
</dbReference>
<feature type="region of interest" description="Disordered" evidence="3">
    <location>
        <begin position="362"/>
        <end position="383"/>
    </location>
</feature>
<dbReference type="InterPro" id="IPR025064">
    <property type="entry name" value="DUF4005"/>
</dbReference>
<dbReference type="Pfam" id="PF13178">
    <property type="entry name" value="DUF4005"/>
    <property type="match status" value="1"/>
</dbReference>
<dbReference type="Gramene" id="ESR35110">
    <property type="protein sequence ID" value="ESR35110"/>
    <property type="gene ID" value="CICLE_v10004956mg"/>
</dbReference>
<feature type="region of interest" description="Disordered" evidence="3">
    <location>
        <begin position="266"/>
        <end position="289"/>
    </location>
</feature>
<dbReference type="AlphaFoldDB" id="V4S8C0"/>
<evidence type="ECO:0000259" key="4">
    <source>
        <dbReference type="Pfam" id="PF13178"/>
    </source>
</evidence>
<sequence>MGFFRRLFGAKKAGTHSSSKEKRRWSFTSRSSSKQTTPSQSQSQPQSLPQATKPDASYEANLDANKHAIAVAAATAAVAEAALAAAHAAAEVVRLTSTGGRGAGVAAPPGAHVRWQHELAAVRIQCAFRGYLRCGSSSNFGDITDLDKGRLGSNWLDRWMEESVWNGHRVSQLKSGPPADDEKSDKILEVDTWKPHLNPRQHNRVIRSSPHGSALDYNNHSYMTIDSPSKLSVKNMNPIPSVSPGEVLSLSSLKVPVGKSDAALRTADNSPQVSSASYRPGSSARRGPFTPTRSEYSWGYFSGCIGHPNYMANTESSRAKVRSLSAPRQRLELERYGSTKRSAHGFWDGSINSERDFAQHADFRNRASPTSDRLSKFGSINLR</sequence>
<dbReference type="GO" id="GO:0005516">
    <property type="term" value="F:calmodulin binding"/>
    <property type="evidence" value="ECO:0007669"/>
    <property type="project" value="UniProtKB-KW"/>
</dbReference>
<evidence type="ECO:0000313" key="5">
    <source>
        <dbReference type="EMBL" id="ESR35110.1"/>
    </source>
</evidence>
<evidence type="ECO:0000313" key="6">
    <source>
        <dbReference type="Proteomes" id="UP000030687"/>
    </source>
</evidence>
<comment type="similarity">
    <text evidence="2">Belongs to the IQD family.</text>
</comment>
<feature type="domain" description="DUF4005" evidence="4">
    <location>
        <begin position="270"/>
        <end position="334"/>
    </location>
</feature>
<dbReference type="Proteomes" id="UP000030687">
    <property type="component" value="Unassembled WGS sequence"/>
</dbReference>
<reference evidence="5 6" key="1">
    <citation type="submission" date="2013-10" db="EMBL/GenBank/DDBJ databases">
        <authorList>
            <consortium name="International Citrus Genome Consortium"/>
            <person name="Jenkins J."/>
            <person name="Schmutz J."/>
            <person name="Prochnik S."/>
            <person name="Rokhsar D."/>
            <person name="Gmitter F."/>
            <person name="Ollitrault P."/>
            <person name="Machado M."/>
            <person name="Talon M."/>
            <person name="Wincker P."/>
            <person name="Jaillon O."/>
            <person name="Morgante M."/>
        </authorList>
    </citation>
    <scope>NUCLEOTIDE SEQUENCE</scope>
    <source>
        <strain evidence="6">cv. Clemenules</strain>
    </source>
</reference>
<gene>
    <name evidence="5" type="ORF">CICLE_v10004956mg</name>
</gene>
<accession>V4S8C0</accession>
<evidence type="ECO:0000256" key="3">
    <source>
        <dbReference type="SAM" id="MobiDB-lite"/>
    </source>
</evidence>